<dbReference type="InterPro" id="IPR013087">
    <property type="entry name" value="Znf_C2H2_type"/>
</dbReference>
<feature type="compositionally biased region" description="Polar residues" evidence="6">
    <location>
        <begin position="775"/>
        <end position="785"/>
    </location>
</feature>
<feature type="compositionally biased region" description="Polar residues" evidence="6">
    <location>
        <begin position="625"/>
        <end position="634"/>
    </location>
</feature>
<evidence type="ECO:0000256" key="5">
    <source>
        <dbReference type="PROSITE-ProRule" id="PRU00042"/>
    </source>
</evidence>
<feature type="compositionally biased region" description="Low complexity" evidence="6">
    <location>
        <begin position="449"/>
        <end position="460"/>
    </location>
</feature>
<dbReference type="GO" id="GO:0000981">
    <property type="term" value="F:DNA-binding transcription factor activity, RNA polymerase II-specific"/>
    <property type="evidence" value="ECO:0007669"/>
    <property type="project" value="TreeGrafter"/>
</dbReference>
<dbReference type="GO" id="GO:0000978">
    <property type="term" value="F:RNA polymerase II cis-regulatory region sequence-specific DNA binding"/>
    <property type="evidence" value="ECO:0007669"/>
    <property type="project" value="TreeGrafter"/>
</dbReference>
<feature type="compositionally biased region" description="Basic and acidic residues" evidence="6">
    <location>
        <begin position="904"/>
        <end position="922"/>
    </location>
</feature>
<evidence type="ECO:0000256" key="1">
    <source>
        <dbReference type="ARBA" id="ARBA00022723"/>
    </source>
</evidence>
<evidence type="ECO:0000256" key="3">
    <source>
        <dbReference type="ARBA" id="ARBA00022771"/>
    </source>
</evidence>
<dbReference type="PROSITE" id="PS50157">
    <property type="entry name" value="ZINC_FINGER_C2H2_2"/>
    <property type="match status" value="2"/>
</dbReference>
<dbReference type="GO" id="GO:0005634">
    <property type="term" value="C:nucleus"/>
    <property type="evidence" value="ECO:0007669"/>
    <property type="project" value="UniProtKB-ARBA"/>
</dbReference>
<dbReference type="STRING" id="1314783.A0A165R5B3"/>
<keyword evidence="4" id="KW-0862">Zinc</keyword>
<keyword evidence="9" id="KW-1185">Reference proteome</keyword>
<proteinExistence type="predicted"/>
<dbReference type="PANTHER" id="PTHR19818:SF139">
    <property type="entry name" value="PAIR-RULE PROTEIN ODD-PAIRED"/>
    <property type="match status" value="1"/>
</dbReference>
<feature type="compositionally biased region" description="Low complexity" evidence="6">
    <location>
        <begin position="1367"/>
        <end position="1379"/>
    </location>
</feature>
<reference evidence="8 9" key="1">
    <citation type="journal article" date="2016" name="Mol. Biol. Evol.">
        <title>Comparative Genomics of Early-Diverging Mushroom-Forming Fungi Provides Insights into the Origins of Lignocellulose Decay Capabilities.</title>
        <authorList>
            <person name="Nagy L.G."/>
            <person name="Riley R."/>
            <person name="Tritt A."/>
            <person name="Adam C."/>
            <person name="Daum C."/>
            <person name="Floudas D."/>
            <person name="Sun H."/>
            <person name="Yadav J.S."/>
            <person name="Pangilinan J."/>
            <person name="Larsson K.H."/>
            <person name="Matsuura K."/>
            <person name="Barry K."/>
            <person name="Labutti K."/>
            <person name="Kuo R."/>
            <person name="Ohm R.A."/>
            <person name="Bhattacharya S.S."/>
            <person name="Shirouzu T."/>
            <person name="Yoshinaga Y."/>
            <person name="Martin F.M."/>
            <person name="Grigoriev I.V."/>
            <person name="Hibbett D.S."/>
        </authorList>
    </citation>
    <scope>NUCLEOTIDE SEQUENCE [LARGE SCALE GENOMIC DNA]</scope>
    <source>
        <strain evidence="8 9">L-15889</strain>
    </source>
</reference>
<feature type="compositionally biased region" description="Polar residues" evidence="6">
    <location>
        <begin position="387"/>
        <end position="411"/>
    </location>
</feature>
<feature type="compositionally biased region" description="Polar residues" evidence="6">
    <location>
        <begin position="179"/>
        <end position="208"/>
    </location>
</feature>
<feature type="compositionally biased region" description="Low complexity" evidence="6">
    <location>
        <begin position="739"/>
        <end position="757"/>
    </location>
</feature>
<dbReference type="Gene3D" id="3.30.160.60">
    <property type="entry name" value="Classic Zinc Finger"/>
    <property type="match status" value="1"/>
</dbReference>
<keyword evidence="2" id="KW-0677">Repeat</keyword>
<name>A0A165R5B3_9APHY</name>
<evidence type="ECO:0000256" key="2">
    <source>
        <dbReference type="ARBA" id="ARBA00022737"/>
    </source>
</evidence>
<feature type="compositionally biased region" description="Low complexity" evidence="6">
    <location>
        <begin position="209"/>
        <end position="226"/>
    </location>
</feature>
<feature type="region of interest" description="Disordered" evidence="6">
    <location>
        <begin position="505"/>
        <end position="644"/>
    </location>
</feature>
<feature type="region of interest" description="Disordered" evidence="6">
    <location>
        <begin position="170"/>
        <end position="248"/>
    </location>
</feature>
<feature type="region of interest" description="Disordered" evidence="6">
    <location>
        <begin position="1284"/>
        <end position="1388"/>
    </location>
</feature>
<feature type="compositionally biased region" description="Low complexity" evidence="6">
    <location>
        <begin position="233"/>
        <end position="242"/>
    </location>
</feature>
<accession>A0A165R5B3</accession>
<feature type="compositionally biased region" description="Polar residues" evidence="6">
    <location>
        <begin position="1309"/>
        <end position="1332"/>
    </location>
</feature>
<dbReference type="OrthoDB" id="3254002at2759"/>
<dbReference type="EMBL" id="KV429052">
    <property type="protein sequence ID" value="KZT70327.1"/>
    <property type="molecule type" value="Genomic_DNA"/>
</dbReference>
<dbReference type="Proteomes" id="UP000076727">
    <property type="component" value="Unassembled WGS sequence"/>
</dbReference>
<feature type="compositionally biased region" description="Basic and acidic residues" evidence="6">
    <location>
        <begin position="465"/>
        <end position="481"/>
    </location>
</feature>
<dbReference type="PROSITE" id="PS00028">
    <property type="entry name" value="ZINC_FINGER_C2H2_1"/>
    <property type="match status" value="3"/>
</dbReference>
<feature type="domain" description="C2H2-type" evidence="7">
    <location>
        <begin position="1021"/>
        <end position="1052"/>
    </location>
</feature>
<feature type="region of interest" description="Disordered" evidence="6">
    <location>
        <begin position="368"/>
        <end position="488"/>
    </location>
</feature>
<keyword evidence="1" id="KW-0479">Metal-binding</keyword>
<feature type="compositionally biased region" description="Acidic residues" evidence="6">
    <location>
        <begin position="874"/>
        <end position="884"/>
    </location>
</feature>
<feature type="compositionally biased region" description="Polar residues" evidence="6">
    <location>
        <begin position="593"/>
        <end position="606"/>
    </location>
</feature>
<dbReference type="InterPro" id="IPR050329">
    <property type="entry name" value="GLI_C2H2-zinc-finger"/>
</dbReference>
<feature type="compositionally biased region" description="Polar residues" evidence="6">
    <location>
        <begin position="524"/>
        <end position="534"/>
    </location>
</feature>
<feature type="compositionally biased region" description="Low complexity" evidence="6">
    <location>
        <begin position="539"/>
        <end position="558"/>
    </location>
</feature>
<feature type="compositionally biased region" description="Polar residues" evidence="6">
    <location>
        <begin position="659"/>
        <end position="683"/>
    </location>
</feature>
<evidence type="ECO:0000256" key="4">
    <source>
        <dbReference type="ARBA" id="ARBA00022833"/>
    </source>
</evidence>
<feature type="region of interest" description="Disordered" evidence="6">
    <location>
        <begin position="963"/>
        <end position="990"/>
    </location>
</feature>
<sequence length="1388" mass="150576">MENGNGNPPPQQNQLALLSPNVVVTPENYWNHMQQVQRVKESIAQYERDLQAGYQRYVVQEDELRRRIEAGREAEQRLMQLQGGGGAGTSESSNNARVQAYPSTSNVQNAVGSSTSNLQTFPPTNTQQAYYNAQLQPNAIQLPIAPVIVPYGQVNPSQLYQQAMQHTQNWSQHVAAANRQPQRASHTQVQPIAGQSQSHGPVSQPQNVASGAGRPQSAASSSSQQQHTSRPVASGSGAQASATTKQRTIPEEIKRANIVYGSQVQLSQEQVVSAATAYQNVYNILRELRPEMVDYIIFSALDNLKHKLPSGAITGQSAFQKVRDQLPAHSVGQLSQISNYIVQQLQALEPGAIKAIVMRIKQSMMQHAQQARAQSQQNAVASALGNVGSQPAQAQSPNQTRDTPQQSQPTVLSIPATDIAPKGPLVSQPVPTASDAHPLVPARPPSPPLLASALGSAANSIHKQPAQERPAHEQPIREQPTHPHAGPQVQSYEAAATGLALGRYHRQPPQDVSTGSMFRHYEVPSSSPTRQTVFSLRRPQATATPPAAASSAPQPSSSGQTVRDAPSDRPKSPWTPAKADKARLARDIMQSLGRPSTVSQPLSSSPAPKESVTDESMTNKRKRTPSVTDSPAQQKKQKTGVEVEEIATDGAFELAVWQEANQQNERMSVAGSESSSPQKSQPADGTVEAMQPSDRAEGQPILTPETNSGVEGSSTAVDGTFAAPGQFPSVGDYLGIHFPQPTAAEPVQEAAPEEQPVSSPGQPPETPPRSAASGPPTSRTATPATGQEKPQLAELTTPGVDAGPSTVKTPLFFPSPASERESGQDMDDISEQIQEQDPAGVFASAYAANNDLLGSPARIPTRLKGKGKAVYKNDDDDDEQEEEVPAAAKQPRRRKAQVDDSDSEAERRPAKMRGREITAKDDSDVEVMETPPPFTKKVSKKGAMVNRAYVLVPPLPKWAQQLRAQEEKQGIGKRRGRKPSTPETVPESVDELAVSDEIDEARLQEERAQQEIVQLSSTRLHECPCRWRGCGALLNSTERLMQHVHWHAEEKENATLSACEWRGCNREFSSKIVLTHHLARHASTPMLCSFEGCERSFASAKDLYKHHITGRHREGRPKAPATPLAPDALPMLPPLPATMPAYMHIPRPVTRHRISRVVHQWLSAKVLEDISSFRFAGRRMHHNAPSRGSRRLAEKIAAVEKEGKTPAAEIELLRRMTQDEYDFVANGRELKAAMRCEDLQSCEVTRLCGMGLVLFPPPGMEREDSVVPKNEPDELDLLHEDQDSIQSGRHDDPERHDAPVSERAVHENGGQQSEASQNGVGSSSVPRDTGSTAADGDMTGIDGQSHADPSMHVLRDSPLPQWEVLPSASGRSTSRRTSAQAVNECILS</sequence>
<feature type="compositionally biased region" description="Basic and acidic residues" evidence="6">
    <location>
        <begin position="1284"/>
        <end position="1306"/>
    </location>
</feature>
<feature type="compositionally biased region" description="Polar residues" evidence="6">
    <location>
        <begin position="704"/>
        <end position="717"/>
    </location>
</feature>
<feature type="domain" description="C2H2-type" evidence="7">
    <location>
        <begin position="1086"/>
        <end position="1117"/>
    </location>
</feature>
<evidence type="ECO:0000256" key="6">
    <source>
        <dbReference type="SAM" id="MobiDB-lite"/>
    </source>
</evidence>
<evidence type="ECO:0000313" key="9">
    <source>
        <dbReference type="Proteomes" id="UP000076727"/>
    </source>
</evidence>
<dbReference type="PANTHER" id="PTHR19818">
    <property type="entry name" value="ZINC FINGER PROTEIN ZIC AND GLI"/>
    <property type="match status" value="1"/>
</dbReference>
<dbReference type="SMART" id="SM00355">
    <property type="entry name" value="ZnF_C2H2"/>
    <property type="match status" value="3"/>
</dbReference>
<organism evidence="8 9">
    <name type="scientific">Daedalea quercina L-15889</name>
    <dbReference type="NCBI Taxonomy" id="1314783"/>
    <lineage>
        <taxon>Eukaryota</taxon>
        <taxon>Fungi</taxon>
        <taxon>Dikarya</taxon>
        <taxon>Basidiomycota</taxon>
        <taxon>Agaricomycotina</taxon>
        <taxon>Agaricomycetes</taxon>
        <taxon>Polyporales</taxon>
        <taxon>Fomitopsis</taxon>
    </lineage>
</organism>
<evidence type="ECO:0000313" key="8">
    <source>
        <dbReference type="EMBL" id="KZT70327.1"/>
    </source>
</evidence>
<dbReference type="GO" id="GO:0008270">
    <property type="term" value="F:zinc ion binding"/>
    <property type="evidence" value="ECO:0007669"/>
    <property type="project" value="UniProtKB-KW"/>
</dbReference>
<protein>
    <recommendedName>
        <fullName evidence="7">C2H2-type domain-containing protein</fullName>
    </recommendedName>
</protein>
<dbReference type="GO" id="GO:0010557">
    <property type="term" value="P:positive regulation of macromolecule biosynthetic process"/>
    <property type="evidence" value="ECO:0007669"/>
    <property type="project" value="UniProtKB-ARBA"/>
</dbReference>
<gene>
    <name evidence="8" type="ORF">DAEQUDRAFT_725610</name>
</gene>
<feature type="compositionally biased region" description="Low complexity" evidence="6">
    <location>
        <begin position="368"/>
        <end position="383"/>
    </location>
</feature>
<evidence type="ECO:0000259" key="7">
    <source>
        <dbReference type="PROSITE" id="PS50157"/>
    </source>
</evidence>
<feature type="region of interest" description="Disordered" evidence="6">
    <location>
        <begin position="656"/>
        <end position="939"/>
    </location>
</feature>
<keyword evidence="3 5" id="KW-0863">Zinc-finger</keyword>